<name>A0A6C0C6M4_9ZZZZ</name>
<dbReference type="CDD" id="cd02440">
    <property type="entry name" value="AdoMet_MTases"/>
    <property type="match status" value="1"/>
</dbReference>
<evidence type="ECO:0000259" key="1">
    <source>
        <dbReference type="Pfam" id="PF08241"/>
    </source>
</evidence>
<dbReference type="Pfam" id="PF08241">
    <property type="entry name" value="Methyltransf_11"/>
    <property type="match status" value="1"/>
</dbReference>
<dbReference type="InterPro" id="IPR029063">
    <property type="entry name" value="SAM-dependent_MTases_sf"/>
</dbReference>
<proteinExistence type="predicted"/>
<evidence type="ECO:0000313" key="2">
    <source>
        <dbReference type="EMBL" id="QHS99972.1"/>
    </source>
</evidence>
<reference evidence="2" key="1">
    <citation type="journal article" date="2020" name="Nature">
        <title>Giant virus diversity and host interactions through global metagenomics.</title>
        <authorList>
            <person name="Schulz F."/>
            <person name="Roux S."/>
            <person name="Paez-Espino D."/>
            <person name="Jungbluth S."/>
            <person name="Walsh D.A."/>
            <person name="Denef V.J."/>
            <person name="McMahon K.D."/>
            <person name="Konstantinidis K.T."/>
            <person name="Eloe-Fadrosh E.A."/>
            <person name="Kyrpides N.C."/>
            <person name="Woyke T."/>
        </authorList>
    </citation>
    <scope>NUCLEOTIDE SEQUENCE</scope>
    <source>
        <strain evidence="2">GVMAG-M-3300020192-26</strain>
    </source>
</reference>
<dbReference type="SUPFAM" id="SSF53335">
    <property type="entry name" value="S-adenosyl-L-methionine-dependent methyltransferases"/>
    <property type="match status" value="1"/>
</dbReference>
<dbReference type="AlphaFoldDB" id="A0A6C0C6M4"/>
<dbReference type="Gene3D" id="3.40.50.150">
    <property type="entry name" value="Vaccinia Virus protein VP39"/>
    <property type="match status" value="1"/>
</dbReference>
<accession>A0A6C0C6M4</accession>
<protein>
    <recommendedName>
        <fullName evidence="1">Methyltransferase type 11 domain-containing protein</fullName>
    </recommendedName>
</protein>
<dbReference type="EMBL" id="MN739352">
    <property type="protein sequence ID" value="QHS99972.1"/>
    <property type="molecule type" value="Genomic_DNA"/>
</dbReference>
<feature type="domain" description="Methyltransferase type 11" evidence="1">
    <location>
        <begin position="137"/>
        <end position="234"/>
    </location>
</feature>
<dbReference type="InterPro" id="IPR013216">
    <property type="entry name" value="Methyltransf_11"/>
</dbReference>
<organism evidence="2">
    <name type="scientific">viral metagenome</name>
    <dbReference type="NCBI Taxonomy" id="1070528"/>
    <lineage>
        <taxon>unclassified sequences</taxon>
        <taxon>metagenomes</taxon>
        <taxon>organismal metagenomes</taxon>
    </lineage>
</organism>
<dbReference type="GO" id="GO:0008757">
    <property type="term" value="F:S-adenosylmethionine-dependent methyltransferase activity"/>
    <property type="evidence" value="ECO:0007669"/>
    <property type="project" value="InterPro"/>
</dbReference>
<dbReference type="PANTHER" id="PTHR43861">
    <property type="entry name" value="TRANS-ACONITATE 2-METHYLTRANSFERASE-RELATED"/>
    <property type="match status" value="1"/>
</dbReference>
<sequence>MFFNEKYIEYIKKNKLLTECQKKEFINTKTNLFYVNMKSDKQIITYIDNTTGSEFAKLPRLYILFNHFLKFDFVDKLINGIKIKRYSDSHIYEYIVKHKEEHQKIKVDTKIYCSPYVYAFELIALELKDKRNSRKYLDVGCGNGFKAQLFGNKLGLQAQNVYGTDIEQWGPYKEDKSKMPINFKLIQDNTLDFADNEFDIITLIFTLHHIEQTSMAKILDECVRVLKKTGVLIVIEHHILNDYDHLIVDIEHSLNSHIYDGKADDSYAQYYNWLQMDYILENHGFKWVSGNSLTDTVGFDVRFDNPYYAIYEINDL</sequence>